<dbReference type="EMBL" id="AUNB01000018">
    <property type="protein sequence ID" value="KEO60563.1"/>
    <property type="molecule type" value="Genomic_DNA"/>
</dbReference>
<accession>A0A074JYB4</accession>
<feature type="chain" id="PRO_5001695192" description="YfdX protein" evidence="2">
    <location>
        <begin position="31"/>
        <end position="241"/>
    </location>
</feature>
<dbReference type="eggNOG" id="ENOG5032TN3">
    <property type="taxonomic scope" value="Bacteria"/>
</dbReference>
<evidence type="ECO:0000256" key="1">
    <source>
        <dbReference type="SAM" id="MobiDB-lite"/>
    </source>
</evidence>
<evidence type="ECO:0000256" key="2">
    <source>
        <dbReference type="SAM" id="SignalP"/>
    </source>
</evidence>
<evidence type="ECO:0000313" key="3">
    <source>
        <dbReference type="EMBL" id="KEO60563.1"/>
    </source>
</evidence>
<feature type="region of interest" description="Disordered" evidence="1">
    <location>
        <begin position="221"/>
        <end position="241"/>
    </location>
</feature>
<proteinExistence type="predicted"/>
<name>A0A074JYB4_9RHOB</name>
<dbReference type="Pfam" id="PF10938">
    <property type="entry name" value="YfdX"/>
    <property type="match status" value="1"/>
</dbReference>
<comment type="caution">
    <text evidence="3">The sequence shown here is derived from an EMBL/GenBank/DDBJ whole genome shotgun (WGS) entry which is preliminary data.</text>
</comment>
<dbReference type="Gene3D" id="6.10.250.2140">
    <property type="match status" value="1"/>
</dbReference>
<dbReference type="Gene3D" id="1.20.120.1940">
    <property type="entry name" value="YfdX protein domain"/>
    <property type="match status" value="1"/>
</dbReference>
<dbReference type="STRING" id="1353528.DT23_03475"/>
<dbReference type="OrthoDB" id="6506866at2"/>
<feature type="compositionally biased region" description="Low complexity" evidence="1">
    <location>
        <begin position="224"/>
        <end position="235"/>
    </location>
</feature>
<dbReference type="Proteomes" id="UP000027471">
    <property type="component" value="Unassembled WGS sequence"/>
</dbReference>
<dbReference type="AlphaFoldDB" id="A0A074JYB4"/>
<keyword evidence="2" id="KW-0732">Signal</keyword>
<reference evidence="3 4" key="1">
    <citation type="journal article" date="2015" name="Antonie Van Leeuwenhoek">
        <title>Thioclava indica sp. nov., isolated from surface seawater of the Indian Ocean.</title>
        <authorList>
            <person name="Liu Y."/>
            <person name="Lai Q."/>
            <person name="Du J."/>
            <person name="Xu H."/>
            <person name="Jiang L."/>
            <person name="Shao Z."/>
        </authorList>
    </citation>
    <scope>NUCLEOTIDE SEQUENCE [LARGE SCALE GENOMIC DNA]</scope>
    <source>
        <strain evidence="3 4">DT23-4</strain>
    </source>
</reference>
<gene>
    <name evidence="3" type="ORF">DT23_03475</name>
</gene>
<dbReference type="RefSeq" id="WP_081846977.1">
    <property type="nucleotide sequence ID" value="NZ_AUNB01000018.1"/>
</dbReference>
<evidence type="ECO:0000313" key="4">
    <source>
        <dbReference type="Proteomes" id="UP000027471"/>
    </source>
</evidence>
<dbReference type="InterPro" id="IPR021236">
    <property type="entry name" value="Uncharacterised_YfdX"/>
</dbReference>
<evidence type="ECO:0008006" key="5">
    <source>
        <dbReference type="Google" id="ProtNLM"/>
    </source>
</evidence>
<protein>
    <recommendedName>
        <fullName evidence="5">YfdX protein</fullName>
    </recommendedName>
</protein>
<sequence>MKRTNKMLALVMSGALIAGPIAYTTMPAFADTAPAATTQSNDAVAKTTANSTNKQLLTTVDDAFTAMREVRAARLALFDGNTDMAGKMTNDAITKMKAAEGAEAKWGVRTKSGKKGVTYVPFDSSIALGEDFTVTPDNAKAVGKANDQMAKGDAKGAADTLKSNDIDVSISAALVPAKLSLTHLQDAANLIKKGNYYEANLALKGVEDGVVIDQWGLNDLPQQAGNASSSHNSAATPKTNG</sequence>
<organism evidence="3 4">
    <name type="scientific">Thioclava indica</name>
    <dbReference type="NCBI Taxonomy" id="1353528"/>
    <lineage>
        <taxon>Bacteria</taxon>
        <taxon>Pseudomonadati</taxon>
        <taxon>Pseudomonadota</taxon>
        <taxon>Alphaproteobacteria</taxon>
        <taxon>Rhodobacterales</taxon>
        <taxon>Paracoccaceae</taxon>
        <taxon>Thioclava</taxon>
    </lineage>
</organism>
<feature type="signal peptide" evidence="2">
    <location>
        <begin position="1"/>
        <end position="30"/>
    </location>
</feature>
<keyword evidence="4" id="KW-1185">Reference proteome</keyword>